<dbReference type="Proteomes" id="UP001265700">
    <property type="component" value="Unassembled WGS sequence"/>
</dbReference>
<dbReference type="SMART" id="SM00858">
    <property type="entry name" value="SAF"/>
    <property type="match status" value="1"/>
</dbReference>
<gene>
    <name evidence="2" type="ORF">J2W49_000223</name>
</gene>
<dbReference type="EMBL" id="JAVDWU010000001">
    <property type="protein sequence ID" value="MDR7148295.1"/>
    <property type="molecule type" value="Genomic_DNA"/>
</dbReference>
<feature type="domain" description="SAF" evidence="1">
    <location>
        <begin position="333"/>
        <end position="397"/>
    </location>
</feature>
<dbReference type="SUPFAM" id="SSF51735">
    <property type="entry name" value="NAD(P)-binding Rossmann-fold domains"/>
    <property type="match status" value="1"/>
</dbReference>
<evidence type="ECO:0000259" key="1">
    <source>
        <dbReference type="SMART" id="SM00858"/>
    </source>
</evidence>
<protein>
    <submittedName>
        <fullName evidence="2">Homoserine dehydrogenase-like protein</fullName>
    </submittedName>
</protein>
<evidence type="ECO:0000313" key="2">
    <source>
        <dbReference type="EMBL" id="MDR7148295.1"/>
    </source>
</evidence>
<dbReference type="InterPro" id="IPR048423">
    <property type="entry name" value="DRL_cat"/>
</dbReference>
<comment type="caution">
    <text evidence="2">The sequence shown here is derived from an EMBL/GenBank/DDBJ whole genome shotgun (WGS) entry which is preliminary data.</text>
</comment>
<dbReference type="RefSeq" id="WP_310310657.1">
    <property type="nucleotide sequence ID" value="NZ_JAVDWU010000001.1"/>
</dbReference>
<evidence type="ECO:0000313" key="3">
    <source>
        <dbReference type="Proteomes" id="UP001265700"/>
    </source>
</evidence>
<dbReference type="Pfam" id="PF21135">
    <property type="entry name" value="DRL_cat"/>
    <property type="match status" value="1"/>
</dbReference>
<dbReference type="InterPro" id="IPR005106">
    <property type="entry name" value="Asp/hSer_DH_NAD-bd"/>
</dbReference>
<keyword evidence="3" id="KW-1185">Reference proteome</keyword>
<dbReference type="CDD" id="cd11616">
    <property type="entry name" value="SAF_DH_OX_like"/>
    <property type="match status" value="1"/>
</dbReference>
<reference evidence="2 3" key="1">
    <citation type="submission" date="2023-07" db="EMBL/GenBank/DDBJ databases">
        <title>Sorghum-associated microbial communities from plants grown in Nebraska, USA.</title>
        <authorList>
            <person name="Schachtman D."/>
        </authorList>
    </citation>
    <scope>NUCLEOTIDE SEQUENCE [LARGE SCALE GENOMIC DNA]</scope>
    <source>
        <strain evidence="2 3">4249</strain>
    </source>
</reference>
<dbReference type="PANTHER" id="PTHR37850">
    <property type="entry name" value="STRU PROTEIN"/>
    <property type="match status" value="1"/>
</dbReference>
<dbReference type="InterPro" id="IPR036291">
    <property type="entry name" value="NAD(P)-bd_dom_sf"/>
</dbReference>
<organism evidence="2 3">
    <name type="scientific">Hydrogenophaga palleronii</name>
    <dbReference type="NCBI Taxonomy" id="65655"/>
    <lineage>
        <taxon>Bacteria</taxon>
        <taxon>Pseudomonadati</taxon>
        <taxon>Pseudomonadota</taxon>
        <taxon>Betaproteobacteria</taxon>
        <taxon>Burkholderiales</taxon>
        <taxon>Comamonadaceae</taxon>
        <taxon>Hydrogenophaga</taxon>
    </lineage>
</organism>
<dbReference type="Gene3D" id="3.40.50.720">
    <property type="entry name" value="NAD(P)-binding Rossmann-like Domain"/>
    <property type="match status" value="1"/>
</dbReference>
<accession>A0ABU1WG96</accession>
<proteinExistence type="predicted"/>
<dbReference type="PANTHER" id="PTHR37850:SF1">
    <property type="entry name" value="SAF DOMAIN PROTEIN"/>
    <property type="match status" value="1"/>
</dbReference>
<name>A0ABU1WG96_9BURK</name>
<sequence>MHSPIPETSASAKQDLMRSLSRPFPPYFEKTGAHQKQYRIGLIGTGFIASGFSRMLQRHGRDLKLTSVLTRRARDEKNNFPFPEQLTHSIAEIIDNSDIIIECSGDVLHATDVIHQAMLAGKPVITMNSEFHVTTGSYFARMGMVTEAEGDQPGCLAALREEAEMMGFKPVVYGNMKGFLNHTPLPEEMSYWSSKQGISIEQTTSFTDGTKIQIEQAFVANAFGATITKQGLEGLPATDVDKTAIELAQKAAAAGSAISDYILAPGKAPGVFVVCTHVEEEAPALNYLKLGGGPYYVLMKNYHLCQYEILKTVRRVINGGGVLLNNSESPTISVVGIAKADLPVGTKITRAIGGFQVRGEAARIQDVPRHVPIGLIQNAVVTRPIHAGQIIEFDDLDLPETMALDIARALYS</sequence>
<dbReference type="Pfam" id="PF08666">
    <property type="entry name" value="SAF"/>
    <property type="match status" value="1"/>
</dbReference>
<dbReference type="InterPro" id="IPR013974">
    <property type="entry name" value="SAF"/>
</dbReference>
<dbReference type="Pfam" id="PF03447">
    <property type="entry name" value="NAD_binding_3"/>
    <property type="match status" value="1"/>
</dbReference>